<organism evidence="6 7">
    <name type="scientific">Tritrichomonas musculus</name>
    <dbReference type="NCBI Taxonomy" id="1915356"/>
    <lineage>
        <taxon>Eukaryota</taxon>
        <taxon>Metamonada</taxon>
        <taxon>Parabasalia</taxon>
        <taxon>Tritrichomonadida</taxon>
        <taxon>Tritrichomonadidae</taxon>
        <taxon>Tritrichomonas</taxon>
    </lineage>
</organism>
<dbReference type="PANTHER" id="PTHR10856">
    <property type="entry name" value="CORONIN"/>
    <property type="match status" value="1"/>
</dbReference>
<dbReference type="PROSITE" id="PS50082">
    <property type="entry name" value="WD_REPEATS_2"/>
    <property type="match status" value="2"/>
</dbReference>
<dbReference type="Pfam" id="PF08953">
    <property type="entry name" value="DUF1899"/>
    <property type="match status" value="1"/>
</dbReference>
<keyword evidence="1 3" id="KW-0853">WD repeat</keyword>
<evidence type="ECO:0000313" key="6">
    <source>
        <dbReference type="EMBL" id="KAK8878686.1"/>
    </source>
</evidence>
<name>A0ABR2JLB2_9EUKA</name>
<dbReference type="InterPro" id="IPR015048">
    <property type="entry name" value="DUF1899"/>
</dbReference>
<dbReference type="SMART" id="SM00320">
    <property type="entry name" value="WD40"/>
    <property type="match status" value="3"/>
</dbReference>
<dbReference type="InterPro" id="IPR001680">
    <property type="entry name" value="WD40_rpt"/>
</dbReference>
<feature type="repeat" description="WD" evidence="3">
    <location>
        <begin position="127"/>
        <end position="169"/>
    </location>
</feature>
<feature type="repeat" description="WD" evidence="3">
    <location>
        <begin position="76"/>
        <end position="118"/>
    </location>
</feature>
<protein>
    <recommendedName>
        <fullName evidence="4">Coronin</fullName>
    </recommendedName>
</protein>
<dbReference type="Gene3D" id="2.130.10.10">
    <property type="entry name" value="YVTN repeat-like/Quinoprotein amine dehydrogenase"/>
    <property type="match status" value="1"/>
</dbReference>
<reference evidence="6 7" key="1">
    <citation type="submission" date="2024-04" db="EMBL/GenBank/DDBJ databases">
        <title>Tritrichomonas musculus Genome.</title>
        <authorList>
            <person name="Alves-Ferreira E."/>
            <person name="Grigg M."/>
            <person name="Lorenzi H."/>
            <person name="Galac M."/>
        </authorList>
    </citation>
    <scope>NUCLEOTIDE SEQUENCE [LARGE SCALE GENOMIC DNA]</scope>
    <source>
        <strain evidence="6 7">EAF2021</strain>
    </source>
</reference>
<evidence type="ECO:0000256" key="2">
    <source>
        <dbReference type="ARBA" id="ARBA00022737"/>
    </source>
</evidence>
<gene>
    <name evidence="6" type="ORF">M9Y10_005466</name>
</gene>
<accession>A0ABR2JLB2</accession>
<dbReference type="InterPro" id="IPR036322">
    <property type="entry name" value="WD40_repeat_dom_sf"/>
</dbReference>
<dbReference type="Proteomes" id="UP001470230">
    <property type="component" value="Unassembled WGS sequence"/>
</dbReference>
<dbReference type="EMBL" id="JAPFFF010000011">
    <property type="protein sequence ID" value="KAK8878686.1"/>
    <property type="molecule type" value="Genomic_DNA"/>
</dbReference>
<evidence type="ECO:0000313" key="7">
    <source>
        <dbReference type="Proteomes" id="UP001470230"/>
    </source>
</evidence>
<comment type="similarity">
    <text evidence="4">Belongs to the WD repeat coronin family.</text>
</comment>
<evidence type="ECO:0000256" key="1">
    <source>
        <dbReference type="ARBA" id="ARBA00022574"/>
    </source>
</evidence>
<comment type="caution">
    <text evidence="6">The sequence shown here is derived from an EMBL/GenBank/DDBJ whole genome shotgun (WGS) entry which is preliminary data.</text>
</comment>
<dbReference type="SUPFAM" id="SSF50978">
    <property type="entry name" value="WD40 repeat-like"/>
    <property type="match status" value="1"/>
</dbReference>
<sequence>MSLGARVSLYRHIYTEPQKNDDAYADVFVSTNQIDTNMLAANHNYFAYPYDTRGGGAFGVLKIGGKGKVGTNGPIFTGHKAPVLDVAFCPFNESIVASASEDATVKIWKIEEENGNVKGSDKFLSELKGHGRKVCRLVFNNLVDNCLASFGFENSIKIWDITKGAAAATIKGPSNGQFLDINWSQDGNRLVLPAKDKKLHVYDARSGSETISVPSHPNLKGSRAVFYNPRHYIFSTGFSSQAARQIILRDERNPEKPLQTEDVDYNAGILIPFMDPDNGVVFCFGRGDTGAKYYELREDEPPIMALSGFMLQESIRAVALAPKTAVDTKLCEIDRFYVITNSKHLIHLPLIVPRRNAECFQSDIYPDAIPPEPSIEFDDWKAGHEFQPKHVSLEDYTPPTVGTGMEFKVEVEEDPIEVQQKLADANRIIEEQKAKIKELEEELAALKA</sequence>
<dbReference type="SMART" id="SM01167">
    <property type="entry name" value="DUF1900"/>
    <property type="match status" value="1"/>
</dbReference>
<dbReference type="SMART" id="SM01166">
    <property type="entry name" value="DUF1899"/>
    <property type="match status" value="1"/>
</dbReference>
<evidence type="ECO:0000256" key="3">
    <source>
        <dbReference type="PROSITE-ProRule" id="PRU00221"/>
    </source>
</evidence>
<evidence type="ECO:0000259" key="5">
    <source>
        <dbReference type="SMART" id="SM01166"/>
    </source>
</evidence>
<dbReference type="InterPro" id="IPR015943">
    <property type="entry name" value="WD40/YVTN_repeat-like_dom_sf"/>
</dbReference>
<dbReference type="Pfam" id="PF16300">
    <property type="entry name" value="WD40_4"/>
    <property type="match status" value="1"/>
</dbReference>
<dbReference type="PANTHER" id="PTHR10856:SF0">
    <property type="entry name" value="CORONIN"/>
    <property type="match status" value="1"/>
</dbReference>
<keyword evidence="7" id="KW-1185">Reference proteome</keyword>
<proteinExistence type="inferred from homology"/>
<dbReference type="PROSITE" id="PS50294">
    <property type="entry name" value="WD_REPEATS_REGION"/>
    <property type="match status" value="1"/>
</dbReference>
<evidence type="ECO:0000256" key="4">
    <source>
        <dbReference type="RuleBase" id="RU280818"/>
    </source>
</evidence>
<dbReference type="Pfam" id="PF00400">
    <property type="entry name" value="WD40"/>
    <property type="match status" value="1"/>
</dbReference>
<feature type="domain" description="DUF1899" evidence="5">
    <location>
        <begin position="4"/>
        <end position="67"/>
    </location>
</feature>
<dbReference type="InterPro" id="IPR015505">
    <property type="entry name" value="Coronin"/>
</dbReference>
<keyword evidence="2 4" id="KW-0677">Repeat</keyword>